<evidence type="ECO:0000256" key="11">
    <source>
        <dbReference type="SAM" id="SignalP"/>
    </source>
</evidence>
<accession>A0A8H7H0V3</accession>
<dbReference type="InterPro" id="IPR017972">
    <property type="entry name" value="Cyt_P450_CS"/>
</dbReference>
<proteinExistence type="inferred from homology"/>
<evidence type="ECO:0000256" key="2">
    <source>
        <dbReference type="ARBA" id="ARBA00005179"/>
    </source>
</evidence>
<comment type="similarity">
    <text evidence="3 10">Belongs to the cytochrome P450 family.</text>
</comment>
<evidence type="ECO:0000256" key="4">
    <source>
        <dbReference type="ARBA" id="ARBA00022617"/>
    </source>
</evidence>
<gene>
    <name evidence="12" type="ORF">RHS04_09138</name>
</gene>
<dbReference type="Proteomes" id="UP000650582">
    <property type="component" value="Unassembled WGS sequence"/>
</dbReference>
<evidence type="ECO:0000256" key="5">
    <source>
        <dbReference type="ARBA" id="ARBA00022723"/>
    </source>
</evidence>
<evidence type="ECO:0000256" key="8">
    <source>
        <dbReference type="ARBA" id="ARBA00023033"/>
    </source>
</evidence>
<name>A0A8H7H0V3_9AGAM</name>
<evidence type="ECO:0000256" key="7">
    <source>
        <dbReference type="ARBA" id="ARBA00023004"/>
    </source>
</evidence>
<keyword evidence="7 9" id="KW-0408">Iron</keyword>
<comment type="caution">
    <text evidence="12">The sequence shown here is derived from an EMBL/GenBank/DDBJ whole genome shotgun (WGS) entry which is preliminary data.</text>
</comment>
<evidence type="ECO:0000313" key="12">
    <source>
        <dbReference type="EMBL" id="KAF8668105.1"/>
    </source>
</evidence>
<dbReference type="GO" id="GO:0020037">
    <property type="term" value="F:heme binding"/>
    <property type="evidence" value="ECO:0007669"/>
    <property type="project" value="InterPro"/>
</dbReference>
<protein>
    <submittedName>
        <fullName evidence="12">Cytochrome P450 family</fullName>
    </submittedName>
</protein>
<dbReference type="Gene3D" id="1.10.630.10">
    <property type="entry name" value="Cytochrome P450"/>
    <property type="match status" value="1"/>
</dbReference>
<keyword evidence="5 9" id="KW-0479">Metal-binding</keyword>
<dbReference type="GO" id="GO:0005506">
    <property type="term" value="F:iron ion binding"/>
    <property type="evidence" value="ECO:0007669"/>
    <property type="project" value="InterPro"/>
</dbReference>
<evidence type="ECO:0000256" key="1">
    <source>
        <dbReference type="ARBA" id="ARBA00001971"/>
    </source>
</evidence>
<sequence>MAPSRNLLYVALISLSTALLVDQYHRRRKTRLRLPPSPPSIPFFGSLFSVPPGPEYLSFKKLGEDLNSDIIYLPMFGRQFIILNSAEAVNELLEKRSAKYSDRSPAPMMSDPRLMGWSTNAGMIGYNDLWRHYRRLFNNWFNTRAVPQFHQTQESQARSLLRRLLGLSTEEHPFPQMRHEFFFTLASTMFQVGYGYQLKGLDDPFFENARQTIHNFTEAAMFTSKLKDNEDFFVNIFPMMIHIPDWFPGTGWKRTGHEWRRIKEKAMEEPFQWTKAQVAAGTAEHSIIGSLLQEHKLVSHLSEEERDHRLKELGLIMYSGGVDTTSNLLIGFVAAMVMNPEVQIKAQQEIDTVLGVAVLPTVQDVERLPYLMNLVKELKRWYPVVPTALPHTCYVDDNYRGYDIKKGSIMAITRDERHYKNPEVFNPDRFLDPNVPLAPVFGWGRRKCPGINLGDGSLSVAIASLVATYTFSKKRNPDGSEISPIIESDTNTTALELKPFEFHLEPRSEKHRQLILAGPE</sequence>
<dbReference type="AlphaFoldDB" id="A0A8H7H0V3"/>
<reference evidence="12" key="1">
    <citation type="submission" date="2020-09" db="EMBL/GenBank/DDBJ databases">
        <title>Comparative genome analyses of four rice-infecting Rhizoctonia solani isolates reveal extensive enrichment of homogalacturonan modification genes.</title>
        <authorList>
            <person name="Lee D.-Y."/>
            <person name="Jeon J."/>
            <person name="Kim K.-T."/>
            <person name="Cheong K."/>
            <person name="Song H."/>
            <person name="Choi G."/>
            <person name="Ko J."/>
            <person name="Opiyo S.O."/>
            <person name="Zuo S."/>
            <person name="Madhav S."/>
            <person name="Lee Y.-H."/>
            <person name="Wang G.-L."/>
        </authorList>
    </citation>
    <scope>NUCLEOTIDE SEQUENCE</scope>
    <source>
        <strain evidence="12">AG1-IA YN-7</strain>
    </source>
</reference>
<dbReference type="InterPro" id="IPR036396">
    <property type="entry name" value="Cyt_P450_sf"/>
</dbReference>
<evidence type="ECO:0000313" key="13">
    <source>
        <dbReference type="Proteomes" id="UP000650582"/>
    </source>
</evidence>
<dbReference type="Pfam" id="PF00067">
    <property type="entry name" value="p450"/>
    <property type="match status" value="1"/>
</dbReference>
<feature type="binding site" description="axial binding residue" evidence="9">
    <location>
        <position position="448"/>
    </location>
    <ligand>
        <name>heme</name>
        <dbReference type="ChEBI" id="CHEBI:30413"/>
    </ligand>
    <ligandPart>
        <name>Fe</name>
        <dbReference type="ChEBI" id="CHEBI:18248"/>
    </ligandPart>
</feature>
<feature type="signal peptide" evidence="11">
    <location>
        <begin position="1"/>
        <end position="18"/>
    </location>
</feature>
<comment type="pathway">
    <text evidence="2">Secondary metabolite biosynthesis.</text>
</comment>
<dbReference type="PANTHER" id="PTHR46300">
    <property type="entry name" value="P450, PUTATIVE (EUROFUNG)-RELATED-RELATED"/>
    <property type="match status" value="1"/>
</dbReference>
<dbReference type="GO" id="GO:0016705">
    <property type="term" value="F:oxidoreductase activity, acting on paired donors, with incorporation or reduction of molecular oxygen"/>
    <property type="evidence" value="ECO:0007669"/>
    <property type="project" value="InterPro"/>
</dbReference>
<dbReference type="GO" id="GO:0004497">
    <property type="term" value="F:monooxygenase activity"/>
    <property type="evidence" value="ECO:0007669"/>
    <property type="project" value="UniProtKB-KW"/>
</dbReference>
<evidence type="ECO:0000256" key="10">
    <source>
        <dbReference type="RuleBase" id="RU000461"/>
    </source>
</evidence>
<keyword evidence="8 10" id="KW-0503">Monooxygenase</keyword>
<dbReference type="PRINTS" id="PR00463">
    <property type="entry name" value="EP450I"/>
</dbReference>
<feature type="chain" id="PRO_5034801989" evidence="11">
    <location>
        <begin position="19"/>
        <end position="520"/>
    </location>
</feature>
<dbReference type="InterPro" id="IPR050364">
    <property type="entry name" value="Cytochrome_P450_fung"/>
</dbReference>
<dbReference type="EMBL" id="JACYCC010000347">
    <property type="protein sequence ID" value="KAF8668105.1"/>
    <property type="molecule type" value="Genomic_DNA"/>
</dbReference>
<organism evidence="12 13">
    <name type="scientific">Rhizoctonia solani</name>
    <dbReference type="NCBI Taxonomy" id="456999"/>
    <lineage>
        <taxon>Eukaryota</taxon>
        <taxon>Fungi</taxon>
        <taxon>Dikarya</taxon>
        <taxon>Basidiomycota</taxon>
        <taxon>Agaricomycotina</taxon>
        <taxon>Agaricomycetes</taxon>
        <taxon>Cantharellales</taxon>
        <taxon>Ceratobasidiaceae</taxon>
        <taxon>Rhizoctonia</taxon>
    </lineage>
</organism>
<dbReference type="PROSITE" id="PS00086">
    <property type="entry name" value="CYTOCHROME_P450"/>
    <property type="match status" value="1"/>
</dbReference>
<dbReference type="InterPro" id="IPR001128">
    <property type="entry name" value="Cyt_P450"/>
</dbReference>
<keyword evidence="4 9" id="KW-0349">Heme</keyword>
<evidence type="ECO:0000256" key="3">
    <source>
        <dbReference type="ARBA" id="ARBA00010617"/>
    </source>
</evidence>
<evidence type="ECO:0000256" key="6">
    <source>
        <dbReference type="ARBA" id="ARBA00023002"/>
    </source>
</evidence>
<dbReference type="PANTHER" id="PTHR46300:SF7">
    <property type="entry name" value="P450, PUTATIVE (EUROFUNG)-RELATED"/>
    <property type="match status" value="1"/>
</dbReference>
<keyword evidence="11" id="KW-0732">Signal</keyword>
<dbReference type="SUPFAM" id="SSF48264">
    <property type="entry name" value="Cytochrome P450"/>
    <property type="match status" value="1"/>
</dbReference>
<comment type="cofactor">
    <cofactor evidence="1 9">
        <name>heme</name>
        <dbReference type="ChEBI" id="CHEBI:30413"/>
    </cofactor>
</comment>
<evidence type="ECO:0000256" key="9">
    <source>
        <dbReference type="PIRSR" id="PIRSR602401-1"/>
    </source>
</evidence>
<keyword evidence="6 10" id="KW-0560">Oxidoreductase</keyword>
<dbReference type="InterPro" id="IPR002401">
    <property type="entry name" value="Cyt_P450_E_grp-I"/>
</dbReference>